<reference evidence="8 9" key="1">
    <citation type="submission" date="2019-06" db="EMBL/GenBank/DDBJ databases">
        <title>Description Trichococcus psychrophilus sp. nov., isolated from a cold spring, by genomic and phenotypic analyses.</title>
        <authorList>
            <person name="Zakharyuk A."/>
        </authorList>
    </citation>
    <scope>NUCLEOTIDE SEQUENCE [LARGE SCALE GENOMIC DNA]</scope>
    <source>
        <strain evidence="8 9">SKBG</strain>
    </source>
</reference>
<evidence type="ECO:0000256" key="5">
    <source>
        <dbReference type="ARBA" id="ARBA00022519"/>
    </source>
</evidence>
<evidence type="ECO:0000313" key="8">
    <source>
        <dbReference type="EMBL" id="TNV67844.1"/>
    </source>
</evidence>
<evidence type="ECO:0000256" key="4">
    <source>
        <dbReference type="ARBA" id="ARBA00022475"/>
    </source>
</evidence>
<dbReference type="EMBL" id="VENO01000007">
    <property type="protein sequence ID" value="TNV67844.1"/>
    <property type="molecule type" value="Genomic_DNA"/>
</dbReference>
<dbReference type="InterPro" id="IPR044527">
    <property type="entry name" value="NrtA/CpmA_ABC-bd_dom"/>
</dbReference>
<dbReference type="InterPro" id="IPR015168">
    <property type="entry name" value="SsuA/THI5"/>
</dbReference>
<dbReference type="SMART" id="SM00062">
    <property type="entry name" value="PBPb"/>
    <property type="match status" value="1"/>
</dbReference>
<dbReference type="Gene3D" id="3.40.190.10">
    <property type="entry name" value="Periplasmic binding protein-like II"/>
    <property type="match status" value="2"/>
</dbReference>
<organism evidence="8 9">
    <name type="scientific">Trichococcus shcherbakoviae subsp. psychrophilus</name>
    <dbReference type="NCBI Taxonomy" id="2585775"/>
    <lineage>
        <taxon>Bacteria</taxon>
        <taxon>Bacillati</taxon>
        <taxon>Bacillota</taxon>
        <taxon>Bacilli</taxon>
        <taxon>Lactobacillales</taxon>
        <taxon>Carnobacteriaceae</taxon>
        <taxon>Trichococcus</taxon>
    </lineage>
</organism>
<evidence type="ECO:0000256" key="3">
    <source>
        <dbReference type="ARBA" id="ARBA00022448"/>
    </source>
</evidence>
<evidence type="ECO:0000256" key="1">
    <source>
        <dbReference type="ARBA" id="ARBA00004533"/>
    </source>
</evidence>
<feature type="domain" description="Solute-binding protein family 3/N-terminal" evidence="7">
    <location>
        <begin position="73"/>
        <end position="291"/>
    </location>
</feature>
<dbReference type="SUPFAM" id="SSF53850">
    <property type="entry name" value="Periplasmic binding protein-like II"/>
    <property type="match status" value="1"/>
</dbReference>
<keyword evidence="9" id="KW-1185">Reference proteome</keyword>
<comment type="subcellular location">
    <subcellularLocation>
        <location evidence="1">Cell inner membrane</location>
    </subcellularLocation>
</comment>
<dbReference type="PANTHER" id="PTHR30024">
    <property type="entry name" value="ALIPHATIC SULFONATES-BINDING PROTEIN-RELATED"/>
    <property type="match status" value="1"/>
</dbReference>
<proteinExistence type="inferred from homology"/>
<keyword evidence="5" id="KW-0997">Cell inner membrane</keyword>
<evidence type="ECO:0000256" key="6">
    <source>
        <dbReference type="ARBA" id="ARBA00023136"/>
    </source>
</evidence>
<dbReference type="Pfam" id="PF09084">
    <property type="entry name" value="NMT1"/>
    <property type="match status" value="1"/>
</dbReference>
<evidence type="ECO:0000313" key="9">
    <source>
        <dbReference type="Proteomes" id="UP000313395"/>
    </source>
</evidence>
<keyword evidence="3" id="KW-0813">Transport</keyword>
<name>A0A5C5E3Q9_9LACT</name>
<accession>A0A5C5E3Q9</accession>
<comment type="caution">
    <text evidence="8">The sequence shown here is derived from an EMBL/GenBank/DDBJ whole genome shotgun (WGS) entry which is preliminary data.</text>
</comment>
<protein>
    <submittedName>
        <fullName evidence="8">ABC transporter substrate-binding protein</fullName>
    </submittedName>
</protein>
<keyword evidence="6" id="KW-0472">Membrane</keyword>
<dbReference type="CDD" id="cd13553">
    <property type="entry name" value="PBP2_NrtA_CpmA_like"/>
    <property type="match status" value="1"/>
</dbReference>
<dbReference type="Proteomes" id="UP000313395">
    <property type="component" value="Unassembled WGS sequence"/>
</dbReference>
<sequence length="389" mass="42665">MRNIKKYKRASGGLIINILEEMERLKIRKALFSSLVLTLFLAGCAGKTATETEQDTSSKEEVSANTQEKALTPVNVGYLPSTGHSLYFIAEGEGYFEEAGLDVSFSLFSNSGEGINAVAAGQLDIGTFGTAAPLKFEEQGAEFVIFGGQMGEGAGIVAKPENAEGLKDPANFEGKKVATVSLATGDVVWRSAVHDAGLDLENDLEIVEMQSANDVIVAVNQGEVDAGVVWVPYVEKAKQEGLEIVAYTNEYMEDHVCGRIIANTDKFKEEPETYIAFMEAMIKAERFLADENNKKAVLADVVAFIDVDKEIIEKDLYDGYLVQSADPDKNAILAFREKMVEIGYLAEDKDVSGIIDIEVYKSALENLKAENPEDPFYQELEERYVEKNL</sequence>
<evidence type="ECO:0000259" key="7">
    <source>
        <dbReference type="SMART" id="SM00062"/>
    </source>
</evidence>
<dbReference type="GO" id="GO:0005886">
    <property type="term" value="C:plasma membrane"/>
    <property type="evidence" value="ECO:0007669"/>
    <property type="project" value="UniProtKB-SubCell"/>
</dbReference>
<gene>
    <name evidence="8" type="ORF">FHK04_14465</name>
</gene>
<keyword evidence="4" id="KW-1003">Cell membrane</keyword>
<dbReference type="InterPro" id="IPR001638">
    <property type="entry name" value="Solute-binding_3/MltF_N"/>
</dbReference>
<evidence type="ECO:0000256" key="2">
    <source>
        <dbReference type="ARBA" id="ARBA00010742"/>
    </source>
</evidence>
<dbReference type="AlphaFoldDB" id="A0A5C5E3Q9"/>
<comment type="similarity">
    <text evidence="2">Belongs to the bacterial solute-binding protein SsuA/TauA family.</text>
</comment>